<feature type="binding site" evidence="8">
    <location>
        <position position="14"/>
    </location>
    <ligand>
        <name>[4Fe-4S] cluster</name>
        <dbReference type="ChEBI" id="CHEBI:49883"/>
        <note>4Fe-4S-S-AdoMet</note>
    </ligand>
</feature>
<comment type="subunit">
    <text evidence="8">Homodimer.</text>
</comment>
<reference evidence="10 11" key="1">
    <citation type="submission" date="2015-07" db="EMBL/GenBank/DDBJ databases">
        <title>Isolation and Genomic Characterization of a Novel Halophilic Metal-Reducing Deltaproteobacterium from the Deep Subsurface.</title>
        <authorList>
            <person name="Badalamenti J.P."/>
            <person name="Summers Z.M."/>
            <person name="Gralnick J.A."/>
            <person name="Bond D.R."/>
        </authorList>
    </citation>
    <scope>NUCLEOTIDE SEQUENCE [LARGE SCALE GENOMIC DNA]</scope>
    <source>
        <strain evidence="10 11">WTL</strain>
    </source>
</reference>
<dbReference type="EMBL" id="CP010802">
    <property type="protein sequence ID" value="ALC16612.1"/>
    <property type="molecule type" value="Genomic_DNA"/>
</dbReference>
<keyword evidence="5 8" id="KW-0408">Iron</keyword>
<evidence type="ECO:0000313" key="10">
    <source>
        <dbReference type="EMBL" id="ALC16612.1"/>
    </source>
</evidence>
<feature type="binding site" evidence="8">
    <location>
        <position position="10"/>
    </location>
    <ligand>
        <name>substrate</name>
    </ligand>
</feature>
<evidence type="ECO:0000313" key="11">
    <source>
        <dbReference type="Proteomes" id="UP000057158"/>
    </source>
</evidence>
<keyword evidence="2 8" id="KW-0949">S-adenosyl-L-methionine</keyword>
<evidence type="ECO:0000256" key="3">
    <source>
        <dbReference type="ARBA" id="ARBA00022723"/>
    </source>
</evidence>
<evidence type="ECO:0000256" key="1">
    <source>
        <dbReference type="ARBA" id="ARBA00022485"/>
    </source>
</evidence>
<evidence type="ECO:0000256" key="4">
    <source>
        <dbReference type="ARBA" id="ARBA00022842"/>
    </source>
</evidence>
<feature type="binding site" evidence="8">
    <location>
        <position position="18"/>
    </location>
    <ligand>
        <name>[4Fe-4S] cluster</name>
        <dbReference type="ChEBI" id="CHEBI:49883"/>
        <note>4Fe-4S-S-AdoMet</note>
    </ligand>
</feature>
<evidence type="ECO:0000256" key="5">
    <source>
        <dbReference type="ARBA" id="ARBA00023004"/>
    </source>
</evidence>
<feature type="binding site" evidence="8">
    <location>
        <position position="23"/>
    </location>
    <ligand>
        <name>Mg(2+)</name>
        <dbReference type="ChEBI" id="CHEBI:18420"/>
    </ligand>
</feature>
<sequence>MIGRRQVFVRMAGCNLDCAYCDTPFEPTISCRVEDAPGSGNFCDLPNPVALETLYNLLYAWQTVAPGVHHSISLTGGEPLIQGELLLEWLPVLRRIFPLHLETNGTLPALLEPLLPHLDWISMDLKLASLTGVPTPWEAHRDFLHLARRTNCCVKLVVGEEVSREELEEAAALVHEAGDDVLLILQPVTRDGRSGLRGADLLALQGLAARIHPQTLVIPQTHRFIDLL</sequence>
<organism evidence="10 11">
    <name type="scientific">Desulfuromonas soudanensis</name>
    <dbReference type="NCBI Taxonomy" id="1603606"/>
    <lineage>
        <taxon>Bacteria</taxon>
        <taxon>Pseudomonadati</taxon>
        <taxon>Thermodesulfobacteriota</taxon>
        <taxon>Desulfuromonadia</taxon>
        <taxon>Desulfuromonadales</taxon>
        <taxon>Desulfuromonadaceae</taxon>
        <taxon>Desulfuromonas</taxon>
    </lineage>
</organism>
<comment type="pathway">
    <text evidence="8">Purine metabolism; 7-cyano-7-deazaguanine biosynthesis.</text>
</comment>
<dbReference type="InterPro" id="IPR058240">
    <property type="entry name" value="rSAM_sf"/>
</dbReference>
<dbReference type="PANTHER" id="PTHR42836:SF1">
    <property type="entry name" value="7-CARBOXY-7-DEAZAGUANINE SYNTHASE"/>
    <property type="match status" value="1"/>
</dbReference>
<dbReference type="KEGG" id="des:DSOUD_1840"/>
<feature type="binding site" evidence="8">
    <location>
        <position position="75"/>
    </location>
    <ligand>
        <name>substrate</name>
    </ligand>
</feature>
<comment type="caution">
    <text evidence="8">Lacks conserved residue(s) required for the propagation of feature annotation.</text>
</comment>
<evidence type="ECO:0000256" key="8">
    <source>
        <dbReference type="HAMAP-Rule" id="MF_00917"/>
    </source>
</evidence>
<proteinExistence type="inferred from homology"/>
<dbReference type="PANTHER" id="PTHR42836">
    <property type="entry name" value="7-CARBOXY-7-DEAZAGUANINE SYNTHASE"/>
    <property type="match status" value="1"/>
</dbReference>
<feature type="binding site" evidence="8">
    <location>
        <position position="21"/>
    </location>
    <ligand>
        <name>[4Fe-4S] cluster</name>
        <dbReference type="ChEBI" id="CHEBI:49883"/>
        <note>4Fe-4S-S-AdoMet</note>
    </ligand>
</feature>
<dbReference type="HAMAP" id="MF_00917">
    <property type="entry name" value="QueE"/>
    <property type="match status" value="1"/>
</dbReference>
<keyword evidence="7 8" id="KW-0456">Lyase</keyword>
<feature type="domain" description="Radical SAM core" evidence="9">
    <location>
        <begin position="1"/>
        <end position="228"/>
    </location>
</feature>
<dbReference type="GO" id="GO:0000287">
    <property type="term" value="F:magnesium ion binding"/>
    <property type="evidence" value="ECO:0007669"/>
    <property type="project" value="UniProtKB-UniRule"/>
</dbReference>
<name>A0A0M4DHP4_9BACT</name>
<feature type="binding site" evidence="8">
    <location>
        <position position="77"/>
    </location>
    <ligand>
        <name>S-adenosyl-L-methionine</name>
        <dbReference type="ChEBI" id="CHEBI:59789"/>
    </ligand>
</feature>
<comment type="cofactor">
    <cofactor evidence="8">
        <name>Mg(2+)</name>
        <dbReference type="ChEBI" id="CHEBI:18420"/>
    </cofactor>
</comment>
<accession>A0A0M4DHP4</accession>
<dbReference type="PATRIC" id="fig|1603606.3.peg.1994"/>
<protein>
    <recommendedName>
        <fullName evidence="8">7-carboxy-7-deazaguanine synthase</fullName>
        <shortName evidence="8">CDG synthase</shortName>
        <ecNumber evidence="8">4.3.99.3</ecNumber>
    </recommendedName>
    <alternativeName>
        <fullName evidence="8">Queuosine biosynthesis protein QueE</fullName>
    </alternativeName>
</protein>
<keyword evidence="4 8" id="KW-0460">Magnesium</keyword>
<dbReference type="Gene3D" id="3.20.20.70">
    <property type="entry name" value="Aldolase class I"/>
    <property type="match status" value="1"/>
</dbReference>
<dbReference type="InterPro" id="IPR013785">
    <property type="entry name" value="Aldolase_TIM"/>
</dbReference>
<dbReference type="STRING" id="1603606.DSOUD_1840"/>
<comment type="cofactor">
    <cofactor evidence="8">
        <name>[4Fe-4S] cluster</name>
        <dbReference type="ChEBI" id="CHEBI:49883"/>
    </cofactor>
    <text evidence="8">Binds 1 [4Fe-4S] cluster. The cluster is coordinated with 3 cysteines and an exchangeable S-adenosyl-L-methionine.</text>
</comment>
<dbReference type="AlphaFoldDB" id="A0A0M4DHP4"/>
<evidence type="ECO:0000256" key="7">
    <source>
        <dbReference type="ARBA" id="ARBA00023239"/>
    </source>
</evidence>
<keyword evidence="3 8" id="KW-0479">Metal-binding</keyword>
<comment type="cofactor">
    <cofactor evidence="8">
        <name>S-adenosyl-L-methionine</name>
        <dbReference type="ChEBI" id="CHEBI:59789"/>
    </cofactor>
    <text evidence="8">Binds 1 S-adenosyl-L-methionine per subunit.</text>
</comment>
<dbReference type="InterPro" id="IPR007197">
    <property type="entry name" value="rSAM"/>
</dbReference>
<dbReference type="GO" id="GO:0016840">
    <property type="term" value="F:carbon-nitrogen lyase activity"/>
    <property type="evidence" value="ECO:0007669"/>
    <property type="project" value="UniProtKB-UniRule"/>
</dbReference>
<evidence type="ECO:0000259" key="9">
    <source>
        <dbReference type="PROSITE" id="PS51918"/>
    </source>
</evidence>
<dbReference type="PROSITE" id="PS51918">
    <property type="entry name" value="RADICAL_SAM"/>
    <property type="match status" value="1"/>
</dbReference>
<dbReference type="SFLD" id="SFLDS00029">
    <property type="entry name" value="Radical_SAM"/>
    <property type="match status" value="1"/>
</dbReference>
<comment type="function">
    <text evidence="8">Catalyzes the complex heterocyclic radical-mediated conversion of 6-carboxy-5,6,7,8-tetrahydropterin (CPH4) to 7-carboxy-7-deazaguanine (CDG), a step common to the biosynthetic pathways of all 7-deazapurine-containing compounds.</text>
</comment>
<dbReference type="GO" id="GO:0051539">
    <property type="term" value="F:4 iron, 4 sulfur cluster binding"/>
    <property type="evidence" value="ECO:0007669"/>
    <property type="project" value="UniProtKB-UniRule"/>
</dbReference>
<evidence type="ECO:0000256" key="6">
    <source>
        <dbReference type="ARBA" id="ARBA00023014"/>
    </source>
</evidence>
<dbReference type="UniPathway" id="UPA00391"/>
<comment type="catalytic activity">
    <reaction evidence="8">
        <text>6-carboxy-5,6,7,8-tetrahydropterin + H(+) = 7-carboxy-7-carbaguanine + NH4(+)</text>
        <dbReference type="Rhea" id="RHEA:27974"/>
        <dbReference type="ChEBI" id="CHEBI:15378"/>
        <dbReference type="ChEBI" id="CHEBI:28938"/>
        <dbReference type="ChEBI" id="CHEBI:61032"/>
        <dbReference type="ChEBI" id="CHEBI:61036"/>
        <dbReference type="EC" id="4.3.99.3"/>
    </reaction>
</comment>
<dbReference type="EC" id="4.3.99.3" evidence="8"/>
<keyword evidence="8" id="KW-0671">Queuosine biosynthesis</keyword>
<dbReference type="SUPFAM" id="SSF102114">
    <property type="entry name" value="Radical SAM enzymes"/>
    <property type="match status" value="1"/>
</dbReference>
<keyword evidence="6 8" id="KW-0411">Iron-sulfur</keyword>
<dbReference type="Proteomes" id="UP000057158">
    <property type="component" value="Chromosome"/>
</dbReference>
<dbReference type="GO" id="GO:0008616">
    <property type="term" value="P:tRNA queuosine(34) biosynthetic process"/>
    <property type="evidence" value="ECO:0007669"/>
    <property type="project" value="UniProtKB-UniRule"/>
</dbReference>
<dbReference type="InterPro" id="IPR024924">
    <property type="entry name" value="7-CO-7-deazaguanine_synth-like"/>
</dbReference>
<dbReference type="Pfam" id="PF04055">
    <property type="entry name" value="Radical_SAM"/>
    <property type="match status" value="1"/>
</dbReference>
<gene>
    <name evidence="8 10" type="primary">queE</name>
    <name evidence="10" type="ORF">DSOUD_1840</name>
</gene>
<comment type="similarity">
    <text evidence="8">Belongs to the radical SAM superfamily. 7-carboxy-7-deazaguanine synthase family.</text>
</comment>
<evidence type="ECO:0000256" key="2">
    <source>
        <dbReference type="ARBA" id="ARBA00022691"/>
    </source>
</evidence>
<keyword evidence="11" id="KW-1185">Reference proteome</keyword>
<keyword evidence="1 8" id="KW-0004">4Fe-4S</keyword>
<dbReference type="GO" id="GO:1904047">
    <property type="term" value="F:S-adenosyl-L-methionine binding"/>
    <property type="evidence" value="ECO:0007669"/>
    <property type="project" value="UniProtKB-UniRule"/>
</dbReference>
<feature type="binding site" evidence="8">
    <location>
        <begin position="20"/>
        <end position="22"/>
    </location>
    <ligand>
        <name>S-adenosyl-L-methionine</name>
        <dbReference type="ChEBI" id="CHEBI:59789"/>
    </ligand>
</feature>